<dbReference type="Proteomes" id="UP000488936">
    <property type="component" value="Unassembled WGS sequence"/>
</dbReference>
<feature type="signal peptide" evidence="1">
    <location>
        <begin position="1"/>
        <end position="26"/>
    </location>
</feature>
<evidence type="ECO:0000256" key="1">
    <source>
        <dbReference type="SAM" id="SignalP"/>
    </source>
</evidence>
<keyword evidence="4" id="KW-1185">Reference proteome</keyword>
<feature type="chain" id="PRO_5029655408" description="Putative beta-lactamase-inhibitor-like PepSY-like domain-containing protein" evidence="1">
    <location>
        <begin position="27"/>
        <end position="150"/>
    </location>
</feature>
<organism evidence="3 4">
    <name type="scientific">Myroides pelagicus</name>
    <dbReference type="NCBI Taxonomy" id="270914"/>
    <lineage>
        <taxon>Bacteria</taxon>
        <taxon>Pseudomonadati</taxon>
        <taxon>Bacteroidota</taxon>
        <taxon>Flavobacteriia</taxon>
        <taxon>Flavobacteriales</taxon>
        <taxon>Flavobacteriaceae</taxon>
        <taxon>Myroides</taxon>
    </lineage>
</organism>
<dbReference type="Gene3D" id="3.40.1420.30">
    <property type="match status" value="1"/>
</dbReference>
<dbReference type="Pfam" id="PF11396">
    <property type="entry name" value="PepSY_like"/>
    <property type="match status" value="1"/>
</dbReference>
<dbReference type="OrthoDB" id="710080at2"/>
<name>A0A7K1GKC2_9FLAO</name>
<dbReference type="EMBL" id="WMJY01000007">
    <property type="protein sequence ID" value="MTH29258.1"/>
    <property type="molecule type" value="Genomic_DNA"/>
</dbReference>
<reference evidence="3 4" key="1">
    <citation type="journal article" date="2006" name="Int. J. Syst. Evol. Microbiol.">
        <title>Myroides pelagicus sp. nov., isolated from seawater in Thailand.</title>
        <authorList>
            <person name="Yoon J."/>
            <person name="Maneerat S."/>
            <person name="Kawai F."/>
            <person name="Yokota A."/>
        </authorList>
    </citation>
    <scope>NUCLEOTIDE SEQUENCE [LARGE SCALE GENOMIC DNA]</scope>
    <source>
        <strain evidence="3 4">SM1T</strain>
    </source>
</reference>
<evidence type="ECO:0000259" key="2">
    <source>
        <dbReference type="Pfam" id="PF11396"/>
    </source>
</evidence>
<dbReference type="InterPro" id="IPR021533">
    <property type="entry name" value="PepSY-like"/>
</dbReference>
<dbReference type="RefSeq" id="WP_155035236.1">
    <property type="nucleotide sequence ID" value="NZ_JAYMMG010000007.1"/>
</dbReference>
<evidence type="ECO:0000313" key="4">
    <source>
        <dbReference type="Proteomes" id="UP000488936"/>
    </source>
</evidence>
<feature type="domain" description="Putative beta-lactamase-inhibitor-like PepSY-like" evidence="2">
    <location>
        <begin position="66"/>
        <end position="146"/>
    </location>
</feature>
<dbReference type="SUPFAM" id="SSF160574">
    <property type="entry name" value="BT0923-like"/>
    <property type="match status" value="1"/>
</dbReference>
<proteinExistence type="predicted"/>
<comment type="caution">
    <text evidence="3">The sequence shown here is derived from an EMBL/GenBank/DDBJ whole genome shotgun (WGS) entry which is preliminary data.</text>
</comment>
<sequence length="150" mass="17178">MKVFKRLFIGVSLFAIGALSIQTAEAKKIQIQKNALPKTAIEFLDQNFSQEPINFITEDKEWFDTDYSVLLNNMTEIEFDKNGNWTDVSNKTTAIPTDFILPAIVSHVKTNFANAHILKIEKDNRQFEVKLSNSLELVFDNNGTFMRIDD</sequence>
<keyword evidence="1" id="KW-0732">Signal</keyword>
<protein>
    <recommendedName>
        <fullName evidence="2">Putative beta-lactamase-inhibitor-like PepSY-like domain-containing protein</fullName>
    </recommendedName>
</protein>
<dbReference type="AlphaFoldDB" id="A0A7K1GKC2"/>
<evidence type="ECO:0000313" key="3">
    <source>
        <dbReference type="EMBL" id="MTH29258.1"/>
    </source>
</evidence>
<accession>A0A7K1GKC2</accession>
<gene>
    <name evidence="3" type="ORF">GJV77_04890</name>
</gene>